<name>A0A0B7BW53_9EUPU</name>
<organism evidence="1">
    <name type="scientific">Arion vulgaris</name>
    <dbReference type="NCBI Taxonomy" id="1028688"/>
    <lineage>
        <taxon>Eukaryota</taxon>
        <taxon>Metazoa</taxon>
        <taxon>Spiralia</taxon>
        <taxon>Lophotrochozoa</taxon>
        <taxon>Mollusca</taxon>
        <taxon>Gastropoda</taxon>
        <taxon>Heterobranchia</taxon>
        <taxon>Euthyneura</taxon>
        <taxon>Panpulmonata</taxon>
        <taxon>Eupulmonata</taxon>
        <taxon>Stylommatophora</taxon>
        <taxon>Helicina</taxon>
        <taxon>Arionoidea</taxon>
        <taxon>Arionidae</taxon>
        <taxon>Arion</taxon>
    </lineage>
</organism>
<sequence length="53" mass="6000">MTGRVMNAETNRTNTLQGQYKFTATKRWIHLPAKNGTCWNLSLLPVIQLIGLV</sequence>
<dbReference type="EMBL" id="HACG01049515">
    <property type="protein sequence ID" value="CEK96380.1"/>
    <property type="molecule type" value="Transcribed_RNA"/>
</dbReference>
<reference evidence="1" key="1">
    <citation type="submission" date="2014-12" db="EMBL/GenBank/DDBJ databases">
        <title>Insight into the proteome of Arion vulgaris.</title>
        <authorList>
            <person name="Aradska J."/>
            <person name="Bulat T."/>
            <person name="Smidak R."/>
            <person name="Sarate P."/>
            <person name="Gangsoo J."/>
            <person name="Sialana F."/>
            <person name="Bilban M."/>
            <person name="Lubec G."/>
        </authorList>
    </citation>
    <scope>NUCLEOTIDE SEQUENCE</scope>
    <source>
        <tissue evidence="1">Skin</tissue>
    </source>
</reference>
<proteinExistence type="predicted"/>
<gene>
    <name evidence="1" type="primary">ORF211829</name>
</gene>
<dbReference type="AlphaFoldDB" id="A0A0B7BW53"/>
<evidence type="ECO:0000313" key="1">
    <source>
        <dbReference type="EMBL" id="CEK96380.1"/>
    </source>
</evidence>
<accession>A0A0B7BW53</accession>
<protein>
    <submittedName>
        <fullName evidence="1">Uncharacterized protein</fullName>
    </submittedName>
</protein>